<reference evidence="8 9" key="1">
    <citation type="journal article" date="2022" name="bioRxiv">
        <title>Genomics of Preaxostyla Flagellates Illuminates Evolutionary Transitions and the Path Towards Mitochondrial Loss.</title>
        <authorList>
            <person name="Novak L.V.F."/>
            <person name="Treitli S.C."/>
            <person name="Pyrih J."/>
            <person name="Halakuc P."/>
            <person name="Pipaliya S.V."/>
            <person name="Vacek V."/>
            <person name="Brzon O."/>
            <person name="Soukal P."/>
            <person name="Eme L."/>
            <person name="Dacks J.B."/>
            <person name="Karnkowska A."/>
            <person name="Elias M."/>
            <person name="Hampl V."/>
        </authorList>
    </citation>
    <scope>NUCLEOTIDE SEQUENCE [LARGE SCALE GENOMIC DNA]</scope>
    <source>
        <strain evidence="8">NAU3</strain>
        <tissue evidence="8">Gut</tissue>
    </source>
</reference>
<feature type="region of interest" description="Disordered" evidence="4">
    <location>
        <begin position="1085"/>
        <end position="1314"/>
    </location>
</feature>
<feature type="transmembrane region" description="Helical" evidence="5">
    <location>
        <begin position="214"/>
        <end position="235"/>
    </location>
</feature>
<feature type="region of interest" description="Disordered" evidence="4">
    <location>
        <begin position="1028"/>
        <end position="1061"/>
    </location>
</feature>
<protein>
    <recommendedName>
        <fullName evidence="7">TmcB/TmcC TPR repeats domain-containing protein</fullName>
    </recommendedName>
</protein>
<evidence type="ECO:0000256" key="3">
    <source>
        <dbReference type="ARBA" id="ARBA00023004"/>
    </source>
</evidence>
<feature type="region of interest" description="Disordered" evidence="4">
    <location>
        <begin position="666"/>
        <end position="714"/>
    </location>
</feature>
<feature type="domain" description="TmcB/TmcC TPR repeats" evidence="7">
    <location>
        <begin position="568"/>
        <end position="667"/>
    </location>
</feature>
<evidence type="ECO:0000256" key="6">
    <source>
        <dbReference type="SAM" id="SignalP"/>
    </source>
</evidence>
<feature type="transmembrane region" description="Helical" evidence="5">
    <location>
        <begin position="1335"/>
        <end position="1357"/>
    </location>
</feature>
<dbReference type="Proteomes" id="UP001281761">
    <property type="component" value="Unassembled WGS sequence"/>
</dbReference>
<dbReference type="SUPFAM" id="SSF47188">
    <property type="entry name" value="Hemerythrin-like"/>
    <property type="match status" value="1"/>
</dbReference>
<keyword evidence="6" id="KW-0732">Signal</keyword>
<feature type="transmembrane region" description="Helical" evidence="5">
    <location>
        <begin position="111"/>
        <end position="131"/>
    </location>
</feature>
<feature type="transmembrane region" description="Helical" evidence="5">
    <location>
        <begin position="1570"/>
        <end position="1597"/>
    </location>
</feature>
<feature type="compositionally biased region" description="Basic and acidic residues" evidence="4">
    <location>
        <begin position="1139"/>
        <end position="1151"/>
    </location>
</feature>
<feature type="compositionally biased region" description="Acidic residues" evidence="4">
    <location>
        <begin position="1300"/>
        <end position="1314"/>
    </location>
</feature>
<feature type="transmembrane region" description="Helical" evidence="5">
    <location>
        <begin position="729"/>
        <end position="753"/>
    </location>
</feature>
<feature type="compositionally biased region" description="Polar residues" evidence="4">
    <location>
        <begin position="1269"/>
        <end position="1280"/>
    </location>
</feature>
<feature type="compositionally biased region" description="Low complexity" evidence="4">
    <location>
        <begin position="336"/>
        <end position="353"/>
    </location>
</feature>
<dbReference type="InterPro" id="IPR035938">
    <property type="entry name" value="Hemerythrin-like_sf"/>
</dbReference>
<organism evidence="8 9">
    <name type="scientific">Blattamonas nauphoetae</name>
    <dbReference type="NCBI Taxonomy" id="2049346"/>
    <lineage>
        <taxon>Eukaryota</taxon>
        <taxon>Metamonada</taxon>
        <taxon>Preaxostyla</taxon>
        <taxon>Oxymonadida</taxon>
        <taxon>Blattamonas</taxon>
    </lineage>
</organism>
<feature type="compositionally biased region" description="Basic and acidic residues" evidence="4">
    <location>
        <begin position="1112"/>
        <end position="1125"/>
    </location>
</feature>
<dbReference type="Pfam" id="PF25474">
    <property type="entry name" value="TPR_TmcB"/>
    <property type="match status" value="1"/>
</dbReference>
<evidence type="ECO:0000259" key="7">
    <source>
        <dbReference type="Pfam" id="PF25474"/>
    </source>
</evidence>
<feature type="compositionally biased region" description="Basic and acidic residues" evidence="4">
    <location>
        <begin position="1281"/>
        <end position="1299"/>
    </location>
</feature>
<feature type="transmembrane region" description="Helical" evidence="5">
    <location>
        <begin position="247"/>
        <end position="267"/>
    </location>
</feature>
<dbReference type="PANTHER" id="PTHR31600">
    <property type="entry name" value="TINY MACROCYSTS PROTEIN B-RELATED"/>
    <property type="match status" value="1"/>
</dbReference>
<feature type="compositionally biased region" description="Polar residues" evidence="4">
    <location>
        <begin position="422"/>
        <end position="451"/>
    </location>
</feature>
<feature type="transmembrane region" description="Helical" evidence="5">
    <location>
        <begin position="925"/>
        <end position="953"/>
    </location>
</feature>
<proteinExistence type="inferred from homology"/>
<dbReference type="InterPro" id="IPR057352">
    <property type="entry name" value="TPR_TmcB/C"/>
</dbReference>
<keyword evidence="2" id="KW-0479">Metal-binding</keyword>
<feature type="transmembrane region" description="Helical" evidence="5">
    <location>
        <begin position="151"/>
        <end position="173"/>
    </location>
</feature>
<keyword evidence="5" id="KW-0472">Membrane</keyword>
<dbReference type="Gene3D" id="1.20.120.50">
    <property type="entry name" value="Hemerythrin-like"/>
    <property type="match status" value="1"/>
</dbReference>
<sequence>MLTIVVLFLQMFQWMGIVTRLRSLSLPEPFAYYFYSIFQYDISFYPSFELTRFLDFTVSWTSSIVHLVFFLIVLVLFLALVVGIVVLAVLSRKEKQIPKKLHLVVCYVSELVFTVLYLPIINTFAGALLMFTKSTPPHFNCVQTSTGGQVALLIFGIAGLVGMLFFGLIYHTFRFDHDIMKCDFFTTLNNTMVAFLHLASAALSVASVFLLTQPLILCIVCAIVYLAFTMLFMFFQPFFSWKGNSIYAALTSFALLSSILCLIGDFIAGPAASFPALPAIVLIPTLVVSLGISVGIFFLTRVIARSSFAMLVGDNFPIPAEKMKQKNKAKELHKLTSTSPQTPQTPSTAKTPQVSSPSITLLQPTTATPRTVTTTNAIEMDDLPMDGPPPSLTRESGRFGGDVLSTIASTPNVSGGHPAPFSSRQAPPTQRSSVHQSPLLSSLTNHRSPVNSNATPKVLPKFYHFFQFERAIRFIQQDALRADTSVIKFVDSLINSSQAKLGGSPGYWVFSSLFYYQIINNPTKAADALQHSKQCVPSIVDRWIEYSFIKTMENAKTADSGHSASTVFRTTMDKATQHADLSKVYLQQVWLMLSRDHYDMNKVVLFIARGIDSFWESQKLFMELLTSHPSSTQALRAYGSLLRDVLRDDEQALLFFSQANQLEEANSTQTVSDDHLSRISGKSKTTPENKGGSFGTRSSNAGKRRRRNGQVSSLILEEETQKSRSGVDVVLIVFGIVNAIAIVAYFVVMLIVFQEITTSTDTVEQCSLIQVASTHVVLRLEAWSIARRPEVIASPTRDELWYLPDNAAINVDLSGKAVQLTNTLKETYHSLPSDEYRQQFELTTNSFYQPIVDSALSVVNLLPVSMSILELLSAISNDAHHVSVFGDPISPLVMSELDYVRLNVPLSGVELLKREAYALSSLIQLLSLLSTIVSSAIGGVLIILVLVPCCVFVRAYGKASKVRETELLSFVSAPKQRIVQIKTRLDQTLKDVDEDEDGAVVEGGLMALQLDDLGKIDDDDEEDVKKEETDVTFQLADRNQKAESDGETQGSLAHPHIPRNQHIPVLSFQSRNSITNFIRNSGMLKSPSSFQMNGMPTNTFPDDRTELEEEENKNSESSDEKKKNGNNESPSQPQISPKMNEEQSVHEKEDSESGSGDSSSAAERRKRRREKRRKRQQIQLAVQSPGSVPTGDASTHTPPSNLTPNHTVLLSPSMSLPNFSVGAQQHPSKQPILNQSMPRRHTIVQLSTSSTPTHGSVPKPTTGVAPGWSSDTTQISFQDTIKSDEEAPEAEPEKEKNIVEIEEENQVEEEEDDRLEDLREKITLANRSSTNKFRAFLITGVTLTWILLGLIFASGIICTNITSTLRNQLYFSYYRITLSNLIAFISLQLPYRRAADLPSNPIDSLATRPGPNDMSHLSTNTDTLQSYIGVLVQYLSVIHRKLKEGASADDPAYASGDEELDQCQVPRTLKPDTKMYELSFTSVSCLMIDKTKCESDRLYGVHSNFMGLEGLIINFVTSAGNMQTMNATELADGTQGDLQLLVTSVQNDLTDGMVQYSSALLDSQSAQIDIFIVLIITVAAVGYLGILGAIFLCLLPARNMIKKTERLTAMVIQINPRQDKTLQAVEWNELNSCEIPRFDHGHVAICNATIALLKEMNGDEFETKKLRLCRDLLRTVFCVFADEESLMTWYKVNKGYQKKHQRDHRRMIQRLLASFRQILTNQGNGQTQLIQTVNLWLTAHIEKWDRELVGRLEGKIPQSAKEEEVNMKRTVVPPGFEEWLESEHCSMADRRSIEEMLTGLGLR</sequence>
<feature type="compositionally biased region" description="Polar residues" evidence="4">
    <location>
        <begin position="1086"/>
        <end position="1100"/>
    </location>
</feature>
<feature type="transmembrane region" description="Helical" evidence="5">
    <location>
        <begin position="279"/>
        <end position="300"/>
    </location>
</feature>
<feature type="compositionally biased region" description="Polar residues" evidence="4">
    <location>
        <begin position="1177"/>
        <end position="1237"/>
    </location>
</feature>
<feature type="compositionally biased region" description="Polar residues" evidence="4">
    <location>
        <begin position="354"/>
        <end position="364"/>
    </location>
</feature>
<name>A0ABQ9Y3K4_9EUKA</name>
<comment type="caution">
    <text evidence="8">The sequence shown here is derived from an EMBL/GenBank/DDBJ whole genome shotgun (WGS) entry which is preliminary data.</text>
</comment>
<feature type="compositionally biased region" description="Low complexity" evidence="4">
    <location>
        <begin position="365"/>
        <end position="375"/>
    </location>
</feature>
<feature type="transmembrane region" description="Helical" evidence="5">
    <location>
        <begin position="64"/>
        <end position="90"/>
    </location>
</feature>
<feature type="chain" id="PRO_5045829494" description="TmcB/TmcC TPR repeats domain-containing protein" evidence="6">
    <location>
        <begin position="24"/>
        <end position="1803"/>
    </location>
</feature>
<evidence type="ECO:0000313" key="9">
    <source>
        <dbReference type="Proteomes" id="UP001281761"/>
    </source>
</evidence>
<feature type="region of interest" description="Disordered" evidence="4">
    <location>
        <begin position="327"/>
        <end position="451"/>
    </location>
</feature>
<feature type="compositionally biased region" description="Basic residues" evidence="4">
    <location>
        <begin position="1164"/>
        <end position="1176"/>
    </location>
</feature>
<dbReference type="InterPro" id="IPR052994">
    <property type="entry name" value="Tiny_macrocysts_regulators"/>
</dbReference>
<accession>A0ABQ9Y3K4</accession>
<dbReference type="PANTHER" id="PTHR31600:SF2">
    <property type="entry name" value="GAMETE ENRICHED GENE 10 PROTEIN-RELATED"/>
    <property type="match status" value="1"/>
</dbReference>
<evidence type="ECO:0000256" key="5">
    <source>
        <dbReference type="SAM" id="Phobius"/>
    </source>
</evidence>
<evidence type="ECO:0000313" key="8">
    <source>
        <dbReference type="EMBL" id="KAK2958295.1"/>
    </source>
</evidence>
<keyword evidence="3" id="KW-0408">Iron</keyword>
<evidence type="ECO:0000256" key="2">
    <source>
        <dbReference type="ARBA" id="ARBA00022723"/>
    </source>
</evidence>
<dbReference type="EMBL" id="JARBJD010000039">
    <property type="protein sequence ID" value="KAK2958295.1"/>
    <property type="molecule type" value="Genomic_DNA"/>
</dbReference>
<keyword evidence="5" id="KW-0812">Transmembrane</keyword>
<feature type="signal peptide" evidence="6">
    <location>
        <begin position="1"/>
        <end position="23"/>
    </location>
</feature>
<comment type="similarity">
    <text evidence="1">Belongs to the hemerythrin family.</text>
</comment>
<feature type="compositionally biased region" description="Polar residues" evidence="4">
    <location>
        <begin position="1244"/>
        <end position="1254"/>
    </location>
</feature>
<feature type="transmembrane region" description="Helical" evidence="5">
    <location>
        <begin position="185"/>
        <end position="208"/>
    </location>
</feature>
<keyword evidence="9" id="KW-1185">Reference proteome</keyword>
<keyword evidence="5" id="KW-1133">Transmembrane helix</keyword>
<evidence type="ECO:0000256" key="1">
    <source>
        <dbReference type="ARBA" id="ARBA00010587"/>
    </source>
</evidence>
<gene>
    <name evidence="8" type="ORF">BLNAU_6782</name>
</gene>
<evidence type="ECO:0000256" key="4">
    <source>
        <dbReference type="SAM" id="MobiDB-lite"/>
    </source>
</evidence>